<accession>A0A1I7JE00</accession>
<evidence type="ECO:0000313" key="2">
    <source>
        <dbReference type="Proteomes" id="UP000183926"/>
    </source>
</evidence>
<proteinExistence type="predicted"/>
<name>A0A1I7JE00_9PROT</name>
<protein>
    <submittedName>
        <fullName evidence="1">Uncharacterized protein</fullName>
    </submittedName>
</protein>
<reference evidence="1 2" key="1">
    <citation type="submission" date="2016-10" db="EMBL/GenBank/DDBJ databases">
        <authorList>
            <person name="de Groot N.N."/>
        </authorList>
    </citation>
    <scope>NUCLEOTIDE SEQUENCE [LARGE SCALE GENOMIC DNA]</scope>
    <source>
        <strain evidence="1 2">Nm24</strain>
    </source>
</reference>
<evidence type="ECO:0000313" key="1">
    <source>
        <dbReference type="EMBL" id="SFU83371.1"/>
    </source>
</evidence>
<sequence length="142" mass="16735">MDDLLYGVSVETLQEITGEETRVIKQWKKGTRRPSESAIRLVKLFFHGQVSELLGSGWNGFYFKNGLIYVPEWRNGFSADDIRALFFRCQMVAYLESEIRLLKEEILRRSEEMEMLEVKAEFYRRQVSAESKFGLMLERCFS</sequence>
<organism evidence="1 2">
    <name type="scientific">Nitrosomonas eutropha</name>
    <dbReference type="NCBI Taxonomy" id="916"/>
    <lineage>
        <taxon>Bacteria</taxon>
        <taxon>Pseudomonadati</taxon>
        <taxon>Pseudomonadota</taxon>
        <taxon>Betaproteobacteria</taxon>
        <taxon>Nitrosomonadales</taxon>
        <taxon>Nitrosomonadaceae</taxon>
        <taxon>Nitrosomonas</taxon>
    </lineage>
</organism>
<dbReference type="AlphaFoldDB" id="A0A1I7JE00"/>
<dbReference type="EMBL" id="FPBL01000022">
    <property type="protein sequence ID" value="SFU83371.1"/>
    <property type="molecule type" value="Genomic_DNA"/>
</dbReference>
<gene>
    <name evidence="1" type="ORF">SAMN05216339_1229</name>
</gene>
<dbReference type="OrthoDB" id="8547389at2"/>
<dbReference type="Proteomes" id="UP000183926">
    <property type="component" value="Unassembled WGS sequence"/>
</dbReference>